<comment type="caution">
    <text evidence="1">The sequence shown here is derived from an EMBL/GenBank/DDBJ whole genome shotgun (WGS) entry which is preliminary data.</text>
</comment>
<dbReference type="RefSeq" id="WP_042536149.1">
    <property type="nucleotide sequence ID" value="NZ_JXTG01000020.1"/>
</dbReference>
<keyword evidence="2" id="KW-1185">Reference proteome</keyword>
<reference evidence="1 2" key="1">
    <citation type="submission" date="2015-01" db="EMBL/GenBank/DDBJ databases">
        <title>Genome sequence of Anoxybacillus ayderensis strain AB04.</title>
        <authorList>
            <person name="Belduz A.O."/>
            <person name="Canakci S."/>
            <person name="Chan K.-G."/>
            <person name="Kahar U.M."/>
            <person name="Yaakob A.S."/>
            <person name="Chan C.S."/>
            <person name="Goh K.M."/>
        </authorList>
    </citation>
    <scope>NUCLEOTIDE SEQUENCE [LARGE SCALE GENOMIC DNA]</scope>
    <source>
        <strain evidence="1 2">AB04</strain>
    </source>
</reference>
<evidence type="ECO:0000313" key="2">
    <source>
        <dbReference type="Proteomes" id="UP000032047"/>
    </source>
</evidence>
<proteinExistence type="predicted"/>
<gene>
    <name evidence="1" type="ORF">JV16_02571</name>
</gene>
<dbReference type="PROSITE" id="PS51257">
    <property type="entry name" value="PROKAR_LIPOPROTEIN"/>
    <property type="match status" value="1"/>
</dbReference>
<dbReference type="EMBL" id="JXTG01000020">
    <property type="protein sequence ID" value="KIP20246.1"/>
    <property type="molecule type" value="Genomic_DNA"/>
</dbReference>
<evidence type="ECO:0000313" key="1">
    <source>
        <dbReference type="EMBL" id="KIP20246.1"/>
    </source>
</evidence>
<sequence length="196" mass="22684">MKKDVLLFFTILFLAACNHTTSELSNAHTKYVHSESKIIDQYDYLEEMENDSEVILIGTKKSGESHFDKDGDMVTGFYTISDVEIKKVFKNEKGYKLDRGNVIKVMENGAFDKETNTMYGSAGYQLMKNDKSYLLFLRKSTTHDEYTIKGVYYGKVPLDSNQIEYDGHLNSSKQANNKQIEKLNQMFEKARKKYKE</sequence>
<dbReference type="AlphaFoldDB" id="A0A0D0GWS0"/>
<protein>
    <recommendedName>
        <fullName evidence="3">Lipoprotein</fullName>
    </recommendedName>
</protein>
<accession>A0A0D0GWS0</accession>
<dbReference type="Proteomes" id="UP000032047">
    <property type="component" value="Unassembled WGS sequence"/>
</dbReference>
<name>A0A0D0GWS0_9BACL</name>
<dbReference type="PATRIC" id="fig|265546.4.peg.2584"/>
<evidence type="ECO:0008006" key="3">
    <source>
        <dbReference type="Google" id="ProtNLM"/>
    </source>
</evidence>
<organism evidence="1 2">
    <name type="scientific">Anoxybacillus ayderensis</name>
    <dbReference type="NCBI Taxonomy" id="265546"/>
    <lineage>
        <taxon>Bacteria</taxon>
        <taxon>Bacillati</taxon>
        <taxon>Bacillota</taxon>
        <taxon>Bacilli</taxon>
        <taxon>Bacillales</taxon>
        <taxon>Anoxybacillaceae</taxon>
        <taxon>Anoxybacillus</taxon>
    </lineage>
</organism>